<organism evidence="5 6">
    <name type="scientific">Lacibacter cauensis</name>
    <dbReference type="NCBI Taxonomy" id="510947"/>
    <lineage>
        <taxon>Bacteria</taxon>
        <taxon>Pseudomonadati</taxon>
        <taxon>Bacteroidota</taxon>
        <taxon>Chitinophagia</taxon>
        <taxon>Chitinophagales</taxon>
        <taxon>Chitinophagaceae</taxon>
        <taxon>Lacibacter</taxon>
    </lineage>
</organism>
<feature type="domain" description="Calcineurin-like phosphoesterase" evidence="3">
    <location>
        <begin position="34"/>
        <end position="256"/>
    </location>
</feature>
<dbReference type="AlphaFoldDB" id="A0A562SQ99"/>
<dbReference type="PANTHER" id="PTHR11575:SF42">
    <property type="entry name" value="SULFUR OXIDATION PROTEIN SOXB"/>
    <property type="match status" value="1"/>
</dbReference>
<name>A0A562SQ99_9BACT</name>
<proteinExistence type="inferred from homology"/>
<dbReference type="GO" id="GO:0030288">
    <property type="term" value="C:outer membrane-bounded periplasmic space"/>
    <property type="evidence" value="ECO:0007669"/>
    <property type="project" value="TreeGrafter"/>
</dbReference>
<evidence type="ECO:0000259" key="3">
    <source>
        <dbReference type="Pfam" id="PF00149"/>
    </source>
</evidence>
<feature type="domain" description="5'-Nucleotidase C-terminal" evidence="4">
    <location>
        <begin position="330"/>
        <end position="476"/>
    </location>
</feature>
<dbReference type="Gene3D" id="3.60.21.10">
    <property type="match status" value="1"/>
</dbReference>
<dbReference type="Gene3D" id="3.90.780.10">
    <property type="entry name" value="5'-Nucleotidase, C-terminal domain"/>
    <property type="match status" value="1"/>
</dbReference>
<dbReference type="GO" id="GO:0000166">
    <property type="term" value="F:nucleotide binding"/>
    <property type="evidence" value="ECO:0007669"/>
    <property type="project" value="UniProtKB-KW"/>
</dbReference>
<evidence type="ECO:0000313" key="5">
    <source>
        <dbReference type="EMBL" id="TWI83184.1"/>
    </source>
</evidence>
<dbReference type="InterPro" id="IPR008334">
    <property type="entry name" value="5'-Nucleotdase_C"/>
</dbReference>
<dbReference type="GO" id="GO:0016787">
    <property type="term" value="F:hydrolase activity"/>
    <property type="evidence" value="ECO:0007669"/>
    <property type="project" value="UniProtKB-KW"/>
</dbReference>
<protein>
    <submittedName>
        <fullName evidence="5">2',3'-cyclic-nucleotide 2'-phosphodiesterase (5'-nucleotidase family)</fullName>
    </submittedName>
</protein>
<comment type="similarity">
    <text evidence="2">Belongs to the 5'-nucleotidase family.</text>
</comment>
<evidence type="ECO:0000256" key="2">
    <source>
        <dbReference type="RuleBase" id="RU362119"/>
    </source>
</evidence>
<dbReference type="PRINTS" id="PR01607">
    <property type="entry name" value="APYRASEFAMLY"/>
</dbReference>
<reference evidence="5 6" key="1">
    <citation type="journal article" date="2015" name="Stand. Genomic Sci.">
        <title>Genomic Encyclopedia of Bacterial and Archaeal Type Strains, Phase III: the genomes of soil and plant-associated and newly described type strains.</title>
        <authorList>
            <person name="Whitman W.B."/>
            <person name="Woyke T."/>
            <person name="Klenk H.P."/>
            <person name="Zhou Y."/>
            <person name="Lilburn T.G."/>
            <person name="Beck B.J."/>
            <person name="De Vos P."/>
            <person name="Vandamme P."/>
            <person name="Eisen J.A."/>
            <person name="Garrity G."/>
            <person name="Hugenholtz P."/>
            <person name="Kyrpides N.C."/>
        </authorList>
    </citation>
    <scope>NUCLEOTIDE SEQUENCE [LARGE SCALE GENOMIC DNA]</scope>
    <source>
        <strain evidence="5 6">CGMCC 1.7271</strain>
    </source>
</reference>
<keyword evidence="2" id="KW-0378">Hydrolase</keyword>
<dbReference type="InterPro" id="IPR006179">
    <property type="entry name" value="5_nucleotidase/apyrase"/>
</dbReference>
<dbReference type="GO" id="GO:0009166">
    <property type="term" value="P:nucleotide catabolic process"/>
    <property type="evidence" value="ECO:0007669"/>
    <property type="project" value="InterPro"/>
</dbReference>
<dbReference type="SUPFAM" id="SSF56300">
    <property type="entry name" value="Metallo-dependent phosphatases"/>
    <property type="match status" value="1"/>
</dbReference>
<evidence type="ECO:0000256" key="1">
    <source>
        <dbReference type="ARBA" id="ARBA00022729"/>
    </source>
</evidence>
<accession>A0A562SQ99</accession>
<dbReference type="InterPro" id="IPR029052">
    <property type="entry name" value="Metallo-depent_PP-like"/>
</dbReference>
<dbReference type="Pfam" id="PF00149">
    <property type="entry name" value="Metallophos"/>
    <property type="match status" value="1"/>
</dbReference>
<gene>
    <name evidence="5" type="ORF">IQ13_1290</name>
</gene>
<evidence type="ECO:0000313" key="6">
    <source>
        <dbReference type="Proteomes" id="UP000316167"/>
    </source>
</evidence>
<keyword evidence="2" id="KW-0547">Nucleotide-binding</keyword>
<dbReference type="PANTHER" id="PTHR11575">
    <property type="entry name" value="5'-NUCLEOTIDASE-RELATED"/>
    <property type="match status" value="1"/>
</dbReference>
<dbReference type="InterPro" id="IPR004843">
    <property type="entry name" value="Calcineurin-like_PHP"/>
</dbReference>
<dbReference type="InterPro" id="IPR036907">
    <property type="entry name" value="5'-Nucleotdase_C_sf"/>
</dbReference>
<sequence length="548" mass="61870">MPPSLANAVSGDAYHQNEIFSNKAVKKGKANVFTLLHTSDIHAQLYTHDEFFWENNQPVYKKRGGFAVLKTMLQKLKAENPANTVIIDGGDCFQGSGTASLSQGQAIIPLINNIGYDLILPGNWEVVYGKEMMRKDLGGYNSAKICANMFHDTTDEHRNEMIFPPYWTKIVAGVKIGFIGYNDPLTPKRQSPAYSKGILFTKPEVNVQKYIKLLRDYEQCAMVFLVTHMGLAQQIDLANKVDVKGVDYILGADTHERVRKPIQGAYAKVTEPGAFGSFVARLDVVIEDGKIIDENYHLLDVDPEKYKPDAAMNELVEKVRQPYTQQLNKVIGKTAVPLVRYYVLENPMDNLITDAMHWKYKDKVDFVASNGFRFCPPLVPDAKKGYAEITNDFLWSMMPVEADLKIGEISGKQLKEWLEKELHNVFAKNPAQRFGGWLVRFKGITLNFTVNKEAGQRINEIKINGQALDETKMYKMLGCERDGDPDDTICRIEKVNNPRKTGEHIHNVIREYLAAHPLVSPKIEGRVTATDAPANLLSQLEGYDYIFR</sequence>
<dbReference type="Proteomes" id="UP000316167">
    <property type="component" value="Unassembled WGS sequence"/>
</dbReference>
<dbReference type="Pfam" id="PF02872">
    <property type="entry name" value="5_nucleotid_C"/>
    <property type="match status" value="1"/>
</dbReference>
<keyword evidence="6" id="KW-1185">Reference proteome</keyword>
<comment type="caution">
    <text evidence="5">The sequence shown here is derived from an EMBL/GenBank/DDBJ whole genome shotgun (WGS) entry which is preliminary data.</text>
</comment>
<evidence type="ECO:0000259" key="4">
    <source>
        <dbReference type="Pfam" id="PF02872"/>
    </source>
</evidence>
<dbReference type="SUPFAM" id="SSF55816">
    <property type="entry name" value="5'-nucleotidase (syn. UDP-sugar hydrolase), C-terminal domain"/>
    <property type="match status" value="1"/>
</dbReference>
<keyword evidence="1" id="KW-0732">Signal</keyword>
<dbReference type="EMBL" id="VLLE01000003">
    <property type="protein sequence ID" value="TWI83184.1"/>
    <property type="molecule type" value="Genomic_DNA"/>
</dbReference>